<keyword evidence="9" id="KW-1185">Reference proteome</keyword>
<evidence type="ECO:0000256" key="5">
    <source>
        <dbReference type="SAM" id="MobiDB-lite"/>
    </source>
</evidence>
<dbReference type="InterPro" id="IPR032008">
    <property type="entry name" value="APD1-4_N"/>
</dbReference>
<evidence type="ECO:0000256" key="3">
    <source>
        <dbReference type="ARBA" id="ARBA00023163"/>
    </source>
</evidence>
<keyword evidence="2" id="KW-0238">DNA-binding</keyword>
<dbReference type="Gene3D" id="4.10.280.10">
    <property type="entry name" value="Helix-loop-helix DNA-binding domain"/>
    <property type="match status" value="1"/>
</dbReference>
<evidence type="ECO:0000313" key="8">
    <source>
        <dbReference type="EMBL" id="KAK4883789.1"/>
    </source>
</evidence>
<protein>
    <recommendedName>
        <fullName evidence="7">BHLH domain-containing protein</fullName>
    </recommendedName>
</protein>
<feature type="domain" description="BHLH" evidence="7">
    <location>
        <begin position="761"/>
        <end position="813"/>
    </location>
</feature>
<feature type="region of interest" description="Disordered" evidence="5">
    <location>
        <begin position="689"/>
        <end position="713"/>
    </location>
</feature>
<name>A0AAN7Q2L1_9COLE</name>
<dbReference type="Pfam" id="PF00010">
    <property type="entry name" value="HLH"/>
    <property type="match status" value="1"/>
</dbReference>
<dbReference type="CDD" id="cd19708">
    <property type="entry name" value="bHLH_TS_dHLH3B_like"/>
    <property type="match status" value="1"/>
</dbReference>
<evidence type="ECO:0000256" key="1">
    <source>
        <dbReference type="ARBA" id="ARBA00023015"/>
    </source>
</evidence>
<keyword evidence="6" id="KW-1133">Transmembrane helix</keyword>
<evidence type="ECO:0000256" key="6">
    <source>
        <dbReference type="SAM" id="Phobius"/>
    </source>
</evidence>
<dbReference type="PANTHER" id="PTHR39077">
    <property type="entry name" value="DUF4793 DOMAIN-CONTAINING PROTEIN"/>
    <property type="match status" value="1"/>
</dbReference>
<gene>
    <name evidence="8" type="ORF">RN001_000060</name>
</gene>
<dbReference type="Pfam" id="PF16040">
    <property type="entry name" value="APD1-4_N"/>
    <property type="match status" value="1"/>
</dbReference>
<dbReference type="InterPro" id="IPR032010">
    <property type="entry name" value="APD1-4_M"/>
</dbReference>
<feature type="region of interest" description="Disordered" evidence="5">
    <location>
        <begin position="428"/>
        <end position="455"/>
    </location>
</feature>
<dbReference type="InterPro" id="IPR036638">
    <property type="entry name" value="HLH_DNA-bd_sf"/>
</dbReference>
<dbReference type="PROSITE" id="PS50888">
    <property type="entry name" value="BHLH"/>
    <property type="match status" value="1"/>
</dbReference>
<feature type="coiled-coil region" evidence="4">
    <location>
        <begin position="249"/>
        <end position="276"/>
    </location>
</feature>
<comment type="caution">
    <text evidence="8">The sequence shown here is derived from an EMBL/GenBank/DDBJ whole genome shotgun (WGS) entry which is preliminary data.</text>
</comment>
<dbReference type="SMART" id="SM00353">
    <property type="entry name" value="HLH"/>
    <property type="match status" value="1"/>
</dbReference>
<feature type="transmembrane region" description="Helical" evidence="6">
    <location>
        <begin position="32"/>
        <end position="53"/>
    </location>
</feature>
<dbReference type="PANTHER" id="PTHR39077:SF1">
    <property type="entry name" value="E3 UBIQUITIN-PROTEIN LIGASE APD1-4 MIDDLE DOMAIN-CONTAINING PROTEIN"/>
    <property type="match status" value="1"/>
</dbReference>
<keyword evidence="1" id="KW-0805">Transcription regulation</keyword>
<accession>A0AAN7Q2L1</accession>
<dbReference type="Pfam" id="PF16041">
    <property type="entry name" value="APD1-4_M"/>
    <property type="match status" value="1"/>
</dbReference>
<reference evidence="9" key="1">
    <citation type="submission" date="2023-01" db="EMBL/GenBank/DDBJ databases">
        <title>Key to firefly adult light organ development and bioluminescence: homeobox transcription factors regulate luciferase expression and transportation to peroxisome.</title>
        <authorList>
            <person name="Fu X."/>
        </authorList>
    </citation>
    <scope>NUCLEOTIDE SEQUENCE [LARGE SCALE GENOMIC DNA]</scope>
</reference>
<dbReference type="GO" id="GO:0046983">
    <property type="term" value="F:protein dimerization activity"/>
    <property type="evidence" value="ECO:0007669"/>
    <property type="project" value="InterPro"/>
</dbReference>
<proteinExistence type="predicted"/>
<evidence type="ECO:0000256" key="2">
    <source>
        <dbReference type="ARBA" id="ARBA00023125"/>
    </source>
</evidence>
<dbReference type="AlphaFoldDB" id="A0AAN7Q2L1"/>
<evidence type="ECO:0000313" key="9">
    <source>
        <dbReference type="Proteomes" id="UP001353858"/>
    </source>
</evidence>
<evidence type="ECO:0000259" key="7">
    <source>
        <dbReference type="PROSITE" id="PS50888"/>
    </source>
</evidence>
<keyword evidence="6" id="KW-0472">Membrane</keyword>
<dbReference type="SUPFAM" id="SSF47459">
    <property type="entry name" value="HLH, helix-loop-helix DNA-binding domain"/>
    <property type="match status" value="1"/>
</dbReference>
<dbReference type="FunFam" id="4.10.280.10:FF:000015">
    <property type="entry name" value="T-cell acute lymphocytic leukemia 1"/>
    <property type="match status" value="1"/>
</dbReference>
<dbReference type="Proteomes" id="UP001353858">
    <property type="component" value="Unassembled WGS sequence"/>
</dbReference>
<dbReference type="InterPro" id="IPR011598">
    <property type="entry name" value="bHLH_dom"/>
</dbReference>
<evidence type="ECO:0000256" key="4">
    <source>
        <dbReference type="SAM" id="Coils"/>
    </source>
</evidence>
<dbReference type="EMBL" id="JARPUR010000001">
    <property type="protein sequence ID" value="KAK4883789.1"/>
    <property type="molecule type" value="Genomic_DNA"/>
</dbReference>
<keyword evidence="3" id="KW-0804">Transcription</keyword>
<organism evidence="8 9">
    <name type="scientific">Aquatica leii</name>
    <dbReference type="NCBI Taxonomy" id="1421715"/>
    <lineage>
        <taxon>Eukaryota</taxon>
        <taxon>Metazoa</taxon>
        <taxon>Ecdysozoa</taxon>
        <taxon>Arthropoda</taxon>
        <taxon>Hexapoda</taxon>
        <taxon>Insecta</taxon>
        <taxon>Pterygota</taxon>
        <taxon>Neoptera</taxon>
        <taxon>Endopterygota</taxon>
        <taxon>Coleoptera</taxon>
        <taxon>Polyphaga</taxon>
        <taxon>Elateriformia</taxon>
        <taxon>Elateroidea</taxon>
        <taxon>Lampyridae</taxon>
        <taxon>Luciolinae</taxon>
        <taxon>Aquatica</taxon>
    </lineage>
</organism>
<sequence>MTQVMVKIDESPLNKLTQTKKRPQTYKGPLRMLRLCILGIAIPMALVSVPLYLRYHVYASQWYPFAVSDMRLLDKRISTVWCQSQVVRVNDNATFNAFLLPEQPSVAPTQKPVSMVREIFLEDDMKEYWGFYLLAGSTVTVSTCVRWPGASLIVIRGHKHLHDCAYIGDDSSEELEEMAKAIADGNYNTTNFSSESSADTNNPHIMKRHRPDVHFHHPFHVNNGTKNHSISKHHDVPDITDPKLLKTLLDALSKKTEKMNKQCEKLKEKIIEQKKVFNLTKSITKKPESHIEKIPPRKTAVRTTEALHQQELSVSSTTQKISALNFSRAEHALSALSSKLANIVVNTTKGAGPYKNVTVNHAYHNLTVSEKDIAVLQSSFSHDKDVLSKSVSEDMDNFTASEELFMELSKKLDSLGDKQHRLLQRLNSRTFPNPIDSKQKNNKINQDQSRKRRKRDIILSSAIMDHLNEDDEEGNAGIEEEFKADGIADHHGSINETTLNDRSSSEFWSSFSSSEEALLNCEGLILNLPLTPHTKCDPHKNDAEFEEASLANKITYKIPSNGYYFFVFNSENEVQVNYIRLRFQLNKTVYDVSNHVSACANSTDSCALDLKFFSSEKIVMEVPITTNQSRWNEEFVVVSECQPRTIIYVCFVSPLIKHNILRLPKLIKYFNAPMLTFVSVNGTKSGMDWSGADGENSPTNSSPLSARKDSQHYQDLDSFSEEDDLSDDFSLLDSDEERRVDHRMSQHILQPSMDIAPRGVVRKMFTNSRERWRQQNVSGAFAELRKLVPTHPPDKKLSKNEILRMAIRYIRLLLNVLEWQQRQDGSIQIKCEDHYRHNSQHILRMRARLRRNLQTQSHPMCDRNGNNLLMIAPDTHLGFRNTSILELPHPNRIKTEQEEKENNEDKALKIYKDVLKGTPVNYRKERK</sequence>
<keyword evidence="4" id="KW-0175">Coiled coil</keyword>
<keyword evidence="6" id="KW-0812">Transmembrane</keyword>
<dbReference type="GO" id="GO:0003677">
    <property type="term" value="F:DNA binding"/>
    <property type="evidence" value="ECO:0007669"/>
    <property type="project" value="UniProtKB-KW"/>
</dbReference>